<sequence>MQHRHKHRRGVVCSAHYIKMDAKFVILLTITLASVSSQGNVVFNFREKLWFATSTTTEKVQTGQVIRVPELECPLGQRRDALGNCRQRF</sequence>
<reference evidence="3" key="3">
    <citation type="submission" date="2022-06" db="UniProtKB">
        <authorList>
            <consortium name="EnsemblMetazoa"/>
        </authorList>
    </citation>
    <scope>IDENTIFICATION</scope>
    <source>
        <strain evidence="3">p50T (Dazao)</strain>
    </source>
</reference>
<accession>E1CEF8</accession>
<dbReference type="EnsemblMetazoa" id="NM_001272022.1">
    <property type="protein sequence ID" value="NP_001258951.1"/>
    <property type="gene ID" value="GeneID_101175708"/>
</dbReference>
<evidence type="ECO:0000313" key="4">
    <source>
        <dbReference type="Proteomes" id="UP000005204"/>
    </source>
</evidence>
<organism evidence="1">
    <name type="scientific">Bombyx mori</name>
    <name type="common">Silk moth</name>
    <dbReference type="NCBI Taxonomy" id="7091"/>
    <lineage>
        <taxon>Eukaryota</taxon>
        <taxon>Metazoa</taxon>
        <taxon>Ecdysozoa</taxon>
        <taxon>Arthropoda</taxon>
        <taxon>Hexapoda</taxon>
        <taxon>Insecta</taxon>
        <taxon>Pterygota</taxon>
        <taxon>Neoptera</taxon>
        <taxon>Endopterygota</taxon>
        <taxon>Lepidoptera</taxon>
        <taxon>Glossata</taxon>
        <taxon>Ditrysia</taxon>
        <taxon>Bombycoidea</taxon>
        <taxon>Bombycidae</taxon>
        <taxon>Bombycinae</taxon>
        <taxon>Bombyx</taxon>
    </lineage>
</organism>
<keyword evidence="4" id="KW-1185">Reference proteome</keyword>
<dbReference type="EMBL" id="AB511038">
    <property type="protein sequence ID" value="BAJ21214.1"/>
    <property type="molecule type" value="Genomic_DNA"/>
</dbReference>
<dbReference type="RefSeq" id="NP_001258951.1">
    <property type="nucleotide sequence ID" value="NM_001272022.1"/>
</dbReference>
<dbReference type="AlphaFoldDB" id="E1CEF8"/>
<gene>
    <name evidence="1" type="primary">uENF2</name>
    <name evidence="3" type="synonym">101175708</name>
</gene>
<dbReference type="Proteomes" id="UP000005204">
    <property type="component" value="Unassembled WGS sequence"/>
</dbReference>
<evidence type="ECO:0000313" key="1">
    <source>
        <dbReference type="EMBL" id="BAJ21199.1"/>
    </source>
</evidence>
<dbReference type="EMBL" id="AB511032">
    <property type="protein sequence ID" value="BAJ21199.1"/>
    <property type="molecule type" value="mRNA"/>
</dbReference>
<reference evidence="4" key="1">
    <citation type="journal article" date="2008" name="Insect Biochem. Mol. Biol.">
        <title>The genome of a lepidopteran model insect, the silkworm Bombyx mori.</title>
        <authorList>
            <consortium name="International Silkworm Genome Consortium"/>
        </authorList>
    </citation>
    <scope>NUCLEOTIDE SEQUENCE [LARGE SCALE GENOMIC DNA]</scope>
    <source>
        <strain evidence="4">p50T</strain>
    </source>
</reference>
<dbReference type="GeneID" id="101175708"/>
<reference evidence="1" key="2">
    <citation type="journal article" date="2010" name="J. Biol. Chem.">
        <title>A eukaryotic (insect) tricistronic mRNA encodes three proteins selected by context-dependent scanning.</title>
        <authorList>
            <person name="Kanamori Y."/>
            <person name="Hayakawa Y."/>
            <person name="Matsumoto H."/>
            <person name="Yasukochi Y."/>
            <person name="Shimura S."/>
            <person name="Nakahara Y."/>
            <person name="Kiuchi M."/>
            <person name="Kamimura M."/>
        </authorList>
    </citation>
    <scope>NUCLEOTIDE SEQUENCE</scope>
    <source>
        <strain evidence="1">C145xJ140</strain>
        <strain evidence="2">P50</strain>
        <tissue evidence="1">Embryo</tissue>
    </source>
</reference>
<protein>
    <submittedName>
        <fullName evidence="1">Insect cytokine uENF2</fullName>
    </submittedName>
</protein>
<evidence type="ECO:0000313" key="3">
    <source>
        <dbReference type="EnsemblMetazoa" id="NP_001258951.1"/>
    </source>
</evidence>
<proteinExistence type="evidence at transcript level"/>
<dbReference type="KEGG" id="bmor:101175708"/>
<evidence type="ECO:0000313" key="2">
    <source>
        <dbReference type="EMBL" id="BAJ21214.1"/>
    </source>
</evidence>
<dbReference type="CTD" id="101175708"/>
<name>E1CEF8_BOMMO</name>